<feature type="transmembrane region" description="Helical" evidence="1">
    <location>
        <begin position="102"/>
        <end position="120"/>
    </location>
</feature>
<keyword evidence="4" id="KW-1185">Reference proteome</keyword>
<dbReference type="RefSeq" id="WP_144334569.1">
    <property type="nucleotide sequence ID" value="NZ_VLPL01000012.1"/>
</dbReference>
<protein>
    <submittedName>
        <fullName evidence="3">DUF2007 domain-containing protein</fullName>
    </submittedName>
</protein>
<keyword evidence="1" id="KW-1133">Transmembrane helix</keyword>
<dbReference type="Proteomes" id="UP000316008">
    <property type="component" value="Unassembled WGS sequence"/>
</dbReference>
<dbReference type="OrthoDB" id="8480302at2"/>
<name>A0A556MGK8_9FLAO</name>
<dbReference type="SUPFAM" id="SSF54913">
    <property type="entry name" value="GlnB-like"/>
    <property type="match status" value="1"/>
</dbReference>
<evidence type="ECO:0000313" key="3">
    <source>
        <dbReference type="EMBL" id="TSJ39030.1"/>
    </source>
</evidence>
<keyword evidence="1" id="KW-0812">Transmembrane</keyword>
<dbReference type="Pfam" id="PF09413">
    <property type="entry name" value="DUF2007"/>
    <property type="match status" value="1"/>
</dbReference>
<proteinExistence type="predicted"/>
<evidence type="ECO:0000256" key="1">
    <source>
        <dbReference type="SAM" id="Phobius"/>
    </source>
</evidence>
<feature type="domain" description="DUF2007" evidence="2">
    <location>
        <begin position="9"/>
        <end position="69"/>
    </location>
</feature>
<organism evidence="3 4">
    <name type="scientific">Fluviicola chungangensis</name>
    <dbReference type="NCBI Taxonomy" id="2597671"/>
    <lineage>
        <taxon>Bacteria</taxon>
        <taxon>Pseudomonadati</taxon>
        <taxon>Bacteroidota</taxon>
        <taxon>Flavobacteriia</taxon>
        <taxon>Flavobacteriales</taxon>
        <taxon>Crocinitomicaceae</taxon>
        <taxon>Fluviicola</taxon>
    </lineage>
</organism>
<comment type="caution">
    <text evidence="3">The sequence shown here is derived from an EMBL/GenBank/DDBJ whole genome shotgun (WGS) entry which is preliminary data.</text>
</comment>
<dbReference type="InterPro" id="IPR011322">
    <property type="entry name" value="N-reg_PII-like_a/b"/>
</dbReference>
<reference evidence="3 4" key="1">
    <citation type="submission" date="2019-07" db="EMBL/GenBank/DDBJ databases">
        <authorList>
            <person name="Huq M.A."/>
        </authorList>
    </citation>
    <scope>NUCLEOTIDE SEQUENCE [LARGE SCALE GENOMIC DNA]</scope>
    <source>
        <strain evidence="3 4">MAH-3</strain>
    </source>
</reference>
<dbReference type="InterPro" id="IPR018551">
    <property type="entry name" value="DUF2007"/>
</dbReference>
<dbReference type="AlphaFoldDB" id="A0A556MGK8"/>
<sequence>MGLLTFKTFDNSIDAHILKIKLESEGITCFLFDENIVSVNPLYSQLVGGIKLKINEEDLAHARNIVLELEQTPYTTDDEQVISCPKCASANIESGHKSMKSVGAILSAIASFLLFIFPIYRKDVYKCLDCGNEFDFRKKQ</sequence>
<accession>A0A556MGK8</accession>
<evidence type="ECO:0000259" key="2">
    <source>
        <dbReference type="Pfam" id="PF09413"/>
    </source>
</evidence>
<keyword evidence="1" id="KW-0472">Membrane</keyword>
<dbReference type="EMBL" id="VLPL01000012">
    <property type="protein sequence ID" value="TSJ39030.1"/>
    <property type="molecule type" value="Genomic_DNA"/>
</dbReference>
<gene>
    <name evidence="3" type="ORF">FO442_17800</name>
</gene>
<evidence type="ECO:0000313" key="4">
    <source>
        <dbReference type="Proteomes" id="UP000316008"/>
    </source>
</evidence>
<dbReference type="Gene3D" id="3.30.70.790">
    <property type="entry name" value="UreE, C-terminal domain"/>
    <property type="match status" value="1"/>
</dbReference>